<evidence type="ECO:0000313" key="1">
    <source>
        <dbReference type="EMBL" id="KAI9196696.1"/>
    </source>
</evidence>
<evidence type="ECO:0000313" key="2">
    <source>
        <dbReference type="Proteomes" id="UP001064489"/>
    </source>
</evidence>
<sequence>MLGPSLPPPSSVPLLLLQYHHFFLVFDCDSSNSTIARFKTSFFVKRRNRKLSKPLHVIVMIVRDLSMCFGLLELSQEVPCRAFIS</sequence>
<gene>
    <name evidence="1" type="ORF">LWI28_026167</name>
</gene>
<reference evidence="1" key="2">
    <citation type="submission" date="2023-02" db="EMBL/GenBank/DDBJ databases">
        <authorList>
            <person name="Swenson N.G."/>
            <person name="Wegrzyn J.L."/>
            <person name="Mcevoy S.L."/>
        </authorList>
    </citation>
    <scope>NUCLEOTIDE SEQUENCE</scope>
    <source>
        <strain evidence="1">91603</strain>
        <tissue evidence="1">Leaf</tissue>
    </source>
</reference>
<dbReference type="AlphaFoldDB" id="A0AAD5JNY3"/>
<reference evidence="1" key="1">
    <citation type="journal article" date="2022" name="Plant J.">
        <title>Strategies of tolerance reflected in two North American maple genomes.</title>
        <authorList>
            <person name="McEvoy S.L."/>
            <person name="Sezen U.U."/>
            <person name="Trouern-Trend A."/>
            <person name="McMahon S.M."/>
            <person name="Schaberg P.G."/>
            <person name="Yang J."/>
            <person name="Wegrzyn J.L."/>
            <person name="Swenson N.G."/>
        </authorList>
    </citation>
    <scope>NUCLEOTIDE SEQUENCE</scope>
    <source>
        <strain evidence="1">91603</strain>
    </source>
</reference>
<proteinExistence type="predicted"/>
<keyword evidence="2" id="KW-1185">Reference proteome</keyword>
<dbReference type="EMBL" id="JAJSOW010000003">
    <property type="protein sequence ID" value="KAI9196696.1"/>
    <property type="molecule type" value="Genomic_DNA"/>
</dbReference>
<comment type="caution">
    <text evidence="1">The sequence shown here is derived from an EMBL/GenBank/DDBJ whole genome shotgun (WGS) entry which is preliminary data.</text>
</comment>
<protein>
    <submittedName>
        <fullName evidence="1">Uncharacterized protein</fullName>
    </submittedName>
</protein>
<dbReference type="Proteomes" id="UP001064489">
    <property type="component" value="Chromosome 1"/>
</dbReference>
<organism evidence="1 2">
    <name type="scientific">Acer negundo</name>
    <name type="common">Box elder</name>
    <dbReference type="NCBI Taxonomy" id="4023"/>
    <lineage>
        <taxon>Eukaryota</taxon>
        <taxon>Viridiplantae</taxon>
        <taxon>Streptophyta</taxon>
        <taxon>Embryophyta</taxon>
        <taxon>Tracheophyta</taxon>
        <taxon>Spermatophyta</taxon>
        <taxon>Magnoliopsida</taxon>
        <taxon>eudicotyledons</taxon>
        <taxon>Gunneridae</taxon>
        <taxon>Pentapetalae</taxon>
        <taxon>rosids</taxon>
        <taxon>malvids</taxon>
        <taxon>Sapindales</taxon>
        <taxon>Sapindaceae</taxon>
        <taxon>Hippocastanoideae</taxon>
        <taxon>Acereae</taxon>
        <taxon>Acer</taxon>
    </lineage>
</organism>
<name>A0AAD5JNY3_ACENE</name>
<accession>A0AAD5JNY3</accession>